<gene>
    <name evidence="1" type="ORF">HCN52_04450</name>
</gene>
<comment type="caution">
    <text evidence="1">The sequence shown here is derived from an EMBL/GenBank/DDBJ whole genome shotgun (WGS) entry which is preliminary data.</text>
</comment>
<protein>
    <submittedName>
        <fullName evidence="1">Uncharacterized protein</fullName>
    </submittedName>
</protein>
<name>A0ABX1C4R2_9ACTN</name>
<dbReference type="Proteomes" id="UP000727056">
    <property type="component" value="Unassembled WGS sequence"/>
</dbReference>
<sequence length="71" mass="7553">MDSATPSPAYFFVITLEAPDGTAITQPGLFVPGPDASQQAIFEQARAKVVADHPSLARSVVTHWYLAPNAL</sequence>
<proteinExistence type="predicted"/>
<dbReference type="RefSeq" id="WP_168087037.1">
    <property type="nucleotide sequence ID" value="NZ_BHZH01000460.1"/>
</dbReference>
<evidence type="ECO:0000313" key="1">
    <source>
        <dbReference type="EMBL" id="NJQ14205.1"/>
    </source>
</evidence>
<evidence type="ECO:0000313" key="2">
    <source>
        <dbReference type="Proteomes" id="UP000727056"/>
    </source>
</evidence>
<accession>A0ABX1C4R2</accession>
<organism evidence="1 2">
    <name type="scientific">Streptomyces bohaiensis</name>
    <dbReference type="NCBI Taxonomy" id="1431344"/>
    <lineage>
        <taxon>Bacteria</taxon>
        <taxon>Bacillati</taxon>
        <taxon>Actinomycetota</taxon>
        <taxon>Actinomycetes</taxon>
        <taxon>Kitasatosporales</taxon>
        <taxon>Streptomycetaceae</taxon>
        <taxon>Streptomyces</taxon>
    </lineage>
</organism>
<reference evidence="1 2" key="1">
    <citation type="submission" date="2020-03" db="EMBL/GenBank/DDBJ databases">
        <title>Draft genome of Streptomyces sp. ventii, isolated from the Axial Seamount in the Pacific Ocean, and resequencing of the two type strains Streptomyces lonarensis strain NCL 716 and Streptomyces bohaiensis strain 11A07.</title>
        <authorList>
            <person name="Loughran R.M."/>
            <person name="Pfannmuller K.M."/>
            <person name="Wasson B.J."/>
            <person name="Deadmond M.C."/>
            <person name="Paddock B.E."/>
            <person name="Koyack M.J."/>
            <person name="Gallegos D.A."/>
            <person name="Mitchell E.A."/>
            <person name="Ushijima B."/>
            <person name="Saw J.H."/>
            <person name="Mcphail K.L."/>
            <person name="Videau P."/>
        </authorList>
    </citation>
    <scope>NUCLEOTIDE SEQUENCE [LARGE SCALE GENOMIC DNA]</scope>
    <source>
        <strain evidence="1 2">11A07</strain>
    </source>
</reference>
<dbReference type="EMBL" id="JAAVJC010000018">
    <property type="protein sequence ID" value="NJQ14205.1"/>
    <property type="molecule type" value="Genomic_DNA"/>
</dbReference>
<keyword evidence="2" id="KW-1185">Reference proteome</keyword>